<evidence type="ECO:0000256" key="2">
    <source>
        <dbReference type="ARBA" id="ARBA00022448"/>
    </source>
</evidence>
<evidence type="ECO:0000256" key="6">
    <source>
        <dbReference type="SAM" id="SignalP"/>
    </source>
</evidence>
<reference evidence="8" key="1">
    <citation type="submission" date="2016-04" db="EMBL/GenBank/DDBJ databases">
        <authorList>
            <person name="Evans L.H."/>
            <person name="Alamgir A."/>
            <person name="Owens N."/>
            <person name="Weber N.D."/>
            <person name="Virtaneva K."/>
            <person name="Barbian K."/>
            <person name="Babar A."/>
            <person name="Rosenke K."/>
        </authorList>
    </citation>
    <scope>NUCLEOTIDE SEQUENCE</scope>
    <source>
        <strain evidence="8">86</strain>
    </source>
</reference>
<dbReference type="SUPFAM" id="SSF50814">
    <property type="entry name" value="Lipocalins"/>
    <property type="match status" value="1"/>
</dbReference>
<accession>A0A212KC42</accession>
<feature type="domain" description="ZinT" evidence="7">
    <location>
        <begin position="161"/>
        <end position="331"/>
    </location>
</feature>
<evidence type="ECO:0000313" key="8">
    <source>
        <dbReference type="EMBL" id="SBW09246.1"/>
    </source>
</evidence>
<dbReference type="InterPro" id="IPR012674">
    <property type="entry name" value="Calycin"/>
</dbReference>
<dbReference type="InterPro" id="IPR015304">
    <property type="entry name" value="ZinT_dom"/>
</dbReference>
<dbReference type="InterPro" id="IPR050492">
    <property type="entry name" value="Bact_metal-bind_prot9"/>
</dbReference>
<comment type="similarity">
    <text evidence="1">Belongs to the bacterial solute-binding protein 9 family.</text>
</comment>
<feature type="region of interest" description="Disordered" evidence="5">
    <location>
        <begin position="25"/>
        <end position="44"/>
    </location>
</feature>
<evidence type="ECO:0000256" key="5">
    <source>
        <dbReference type="SAM" id="MobiDB-lite"/>
    </source>
</evidence>
<keyword evidence="3 6" id="KW-0732">Signal</keyword>
<protein>
    <recommendedName>
        <fullName evidence="7">ZinT domain-containing protein</fullName>
    </recommendedName>
</protein>
<name>A0A212KC42_9FIRM</name>
<evidence type="ECO:0000256" key="4">
    <source>
        <dbReference type="ARBA" id="ARBA00022833"/>
    </source>
</evidence>
<organism evidence="8">
    <name type="scientific">uncultured Eubacteriales bacterium</name>
    <dbReference type="NCBI Taxonomy" id="172733"/>
    <lineage>
        <taxon>Bacteria</taxon>
        <taxon>Bacillati</taxon>
        <taxon>Bacillota</taxon>
        <taxon>Clostridia</taxon>
        <taxon>Eubacteriales</taxon>
        <taxon>environmental samples</taxon>
    </lineage>
</organism>
<feature type="compositionally biased region" description="Polar residues" evidence="5">
    <location>
        <begin position="25"/>
        <end position="38"/>
    </location>
</feature>
<dbReference type="Gene3D" id="3.40.50.1980">
    <property type="entry name" value="Nitrogenase molybdenum iron protein domain"/>
    <property type="match status" value="2"/>
</dbReference>
<feature type="signal peptide" evidence="6">
    <location>
        <begin position="1"/>
        <end position="20"/>
    </location>
</feature>
<dbReference type="Pfam" id="PF01297">
    <property type="entry name" value="ZnuA"/>
    <property type="match status" value="1"/>
</dbReference>
<dbReference type="InterPro" id="IPR006127">
    <property type="entry name" value="ZnuA-like"/>
</dbReference>
<dbReference type="Gene3D" id="2.40.128.20">
    <property type="match status" value="1"/>
</dbReference>
<gene>
    <name evidence="8" type="ORF">KL86CLO1_12612</name>
</gene>
<evidence type="ECO:0000256" key="1">
    <source>
        <dbReference type="ARBA" id="ARBA00011028"/>
    </source>
</evidence>
<dbReference type="AlphaFoldDB" id="A0A212KC42"/>
<keyword evidence="4" id="KW-0862">Zinc</keyword>
<evidence type="ECO:0000259" key="7">
    <source>
        <dbReference type="Pfam" id="PF09223"/>
    </source>
</evidence>
<evidence type="ECO:0000256" key="3">
    <source>
        <dbReference type="ARBA" id="ARBA00022729"/>
    </source>
</evidence>
<dbReference type="Pfam" id="PF09223">
    <property type="entry name" value="ZinT"/>
    <property type="match status" value="1"/>
</dbReference>
<sequence>MKKVLSCLLAVLLLSLPLSACGRQAPSTGGQAQQTSGPAPSGNDKKISIVATTFPQYDWVRQILGEEGKDVELTLLLDDGVDLHSYQPTMEDIAKISNCDMFLYVGGESDAWVDDALASATNKDMIVISLLEVLGDQAKEEEIVEGMEHTHEHGHEEILPQDIHDRSLSDWKGSWTTIEKTLESGELDDYIADQALENGVDFDAQKSVYAQRWKSNFAALTIADTSIDFGSASADYKYIGYKLVESDQGDSVWYGFEAENTVGDAPRYVAFSDHGAGETHDHEDDHDELAHYHMRYGNESFEALTAAEDWSPTFFSSDAEGSEISEAMAGHGHDDEGELDEHVWLSLKNAQAICTYLSGKLGSLDSQNSAAYTANAKAYNAELAGLDAAYQSAVDAAPCNVLLFGDRFPFRYLVDDYGLEYYAAFSGCSAETEASFETIVFLANKANELKLHDLMVIETSDQSIAKTIIENTQDKNQGILVMDSMQSVTAKDVSSGTTYLSVMENNLAVLKQALA</sequence>
<dbReference type="PANTHER" id="PTHR42953:SF3">
    <property type="entry name" value="HIGH-AFFINITY ZINC UPTAKE SYSTEM PROTEIN ZNUA"/>
    <property type="match status" value="1"/>
</dbReference>
<keyword evidence="2" id="KW-0813">Transport</keyword>
<dbReference type="EMBL" id="FLUN01000001">
    <property type="protein sequence ID" value="SBW09246.1"/>
    <property type="molecule type" value="Genomic_DNA"/>
</dbReference>
<dbReference type="GO" id="GO:0008270">
    <property type="term" value="F:zinc ion binding"/>
    <property type="evidence" value="ECO:0007669"/>
    <property type="project" value="InterPro"/>
</dbReference>
<dbReference type="PANTHER" id="PTHR42953">
    <property type="entry name" value="HIGH-AFFINITY ZINC UPTAKE SYSTEM PROTEIN ZNUA-RELATED"/>
    <property type="match status" value="1"/>
</dbReference>
<dbReference type="SUPFAM" id="SSF53807">
    <property type="entry name" value="Helical backbone' metal receptor"/>
    <property type="match status" value="1"/>
</dbReference>
<dbReference type="GO" id="GO:0030001">
    <property type="term" value="P:metal ion transport"/>
    <property type="evidence" value="ECO:0007669"/>
    <property type="project" value="InterPro"/>
</dbReference>
<proteinExistence type="inferred from homology"/>
<feature type="chain" id="PRO_5038836236" description="ZinT domain-containing protein" evidence="6">
    <location>
        <begin position="21"/>
        <end position="515"/>
    </location>
</feature>